<reference evidence="1" key="1">
    <citation type="submission" date="2020-01" db="EMBL/GenBank/DDBJ databases">
        <authorList>
            <person name="Meier V. D."/>
            <person name="Meier V D."/>
        </authorList>
    </citation>
    <scope>NUCLEOTIDE SEQUENCE</scope>
    <source>
        <strain evidence="1">HLG_WM_MAG_05</strain>
    </source>
</reference>
<organism evidence="1">
    <name type="scientific">uncultured Sulfurovum sp</name>
    <dbReference type="NCBI Taxonomy" id="269237"/>
    <lineage>
        <taxon>Bacteria</taxon>
        <taxon>Pseudomonadati</taxon>
        <taxon>Campylobacterota</taxon>
        <taxon>Epsilonproteobacteria</taxon>
        <taxon>Campylobacterales</taxon>
        <taxon>Sulfurovaceae</taxon>
        <taxon>Sulfurovum</taxon>
        <taxon>environmental samples</taxon>
    </lineage>
</organism>
<protein>
    <submittedName>
        <fullName evidence="1">Uncharacterized protein</fullName>
    </submittedName>
</protein>
<dbReference type="AlphaFoldDB" id="A0A6S6S941"/>
<sequence>MSNFIFILELVVIALFLDMAYDTSNQKYAKSPEADYTAYYYMDIVDNQILDLKNVAEEIKIDVWSASPIQQEVLEHFPNMIVMQEIYNDRVEDNGLFKKKFFDYMEKLQNSYIAGEINEEQFKILFLTPNL</sequence>
<proteinExistence type="predicted"/>
<dbReference type="EMBL" id="CACVAU010000008">
    <property type="protein sequence ID" value="CAA6802716.1"/>
    <property type="molecule type" value="Genomic_DNA"/>
</dbReference>
<name>A0A6S6S941_9BACT</name>
<evidence type="ECO:0000313" key="1">
    <source>
        <dbReference type="EMBL" id="CAA6802716.1"/>
    </source>
</evidence>
<accession>A0A6S6S941</accession>
<gene>
    <name evidence="1" type="ORF">HELGO_WM10712</name>
</gene>